<dbReference type="InterPro" id="IPR036291">
    <property type="entry name" value="NAD(P)-bd_dom_sf"/>
</dbReference>
<dbReference type="Pfam" id="PF02254">
    <property type="entry name" value="TrkA_N"/>
    <property type="match status" value="1"/>
</dbReference>
<protein>
    <submittedName>
        <fullName evidence="5">NAD-binding protein</fullName>
    </submittedName>
</protein>
<dbReference type="GO" id="GO:0006813">
    <property type="term" value="P:potassium ion transport"/>
    <property type="evidence" value="ECO:0007669"/>
    <property type="project" value="InterPro"/>
</dbReference>
<dbReference type="SUPFAM" id="SSF51735">
    <property type="entry name" value="NAD(P)-binding Rossmann-fold domains"/>
    <property type="match status" value="1"/>
</dbReference>
<comment type="caution">
    <text evidence="5">The sequence shown here is derived from an EMBL/GenBank/DDBJ whole genome shotgun (WGS) entry which is preliminary data.</text>
</comment>
<dbReference type="AlphaFoldDB" id="A0AAE3QLW0"/>
<comment type="subcellular location">
    <subcellularLocation>
        <location evidence="1">Cell membrane</location>
        <topology evidence="1">Multi-pass membrane protein</topology>
    </subcellularLocation>
</comment>
<dbReference type="GO" id="GO:0005886">
    <property type="term" value="C:plasma membrane"/>
    <property type="evidence" value="ECO:0007669"/>
    <property type="project" value="UniProtKB-SubCell"/>
</dbReference>
<evidence type="ECO:0000313" key="6">
    <source>
        <dbReference type="Proteomes" id="UP001241110"/>
    </source>
</evidence>
<feature type="transmembrane region" description="Helical" evidence="2">
    <location>
        <begin position="12"/>
        <end position="32"/>
    </location>
</feature>
<evidence type="ECO:0000259" key="3">
    <source>
        <dbReference type="PROSITE" id="PS51201"/>
    </source>
</evidence>
<name>A0AAE3QLW0_9BACT</name>
<reference evidence="5" key="1">
    <citation type="submission" date="2023-05" db="EMBL/GenBank/DDBJ databases">
        <authorList>
            <person name="Zhang X."/>
        </authorList>
    </citation>
    <scope>NUCLEOTIDE SEQUENCE</scope>
    <source>
        <strain evidence="5">YF14B1</strain>
    </source>
</reference>
<dbReference type="InterPro" id="IPR006037">
    <property type="entry name" value="RCK_C"/>
</dbReference>
<dbReference type="InterPro" id="IPR036721">
    <property type="entry name" value="RCK_C_sf"/>
</dbReference>
<dbReference type="Gene3D" id="3.40.50.720">
    <property type="entry name" value="NAD(P)-binding Rossmann-like Domain"/>
    <property type="match status" value="1"/>
</dbReference>
<feature type="domain" description="RCK C-terminal" evidence="4">
    <location>
        <begin position="250"/>
        <end position="331"/>
    </location>
</feature>
<evidence type="ECO:0000313" key="5">
    <source>
        <dbReference type="EMBL" id="MDJ1479018.1"/>
    </source>
</evidence>
<evidence type="ECO:0000256" key="2">
    <source>
        <dbReference type="SAM" id="Phobius"/>
    </source>
</evidence>
<evidence type="ECO:0000256" key="1">
    <source>
        <dbReference type="ARBA" id="ARBA00004651"/>
    </source>
</evidence>
<dbReference type="InterPro" id="IPR050721">
    <property type="entry name" value="Trk_Ktr_HKT_K-transport"/>
</dbReference>
<organism evidence="5 6">
    <name type="scientific">Xanthocytophaga flava</name>
    <dbReference type="NCBI Taxonomy" id="3048013"/>
    <lineage>
        <taxon>Bacteria</taxon>
        <taxon>Pseudomonadati</taxon>
        <taxon>Bacteroidota</taxon>
        <taxon>Cytophagia</taxon>
        <taxon>Cytophagales</taxon>
        <taxon>Rhodocytophagaceae</taxon>
        <taxon>Xanthocytophaga</taxon>
    </lineage>
</organism>
<dbReference type="InterPro" id="IPR013099">
    <property type="entry name" value="K_chnl_dom"/>
</dbReference>
<keyword evidence="2" id="KW-0812">Transmembrane</keyword>
<sequence>MRSYLYVISKIYIPLILFAGSILSGVVGYVVIENYSWLDALYMTSITVSTVGFTEVHPLSSTGRVFTIFLILFNISIFTYFITVVSRFVFDGEFIQSYKAFKMKEAINEIKDHVIVCGFGRNGREAASVLYRNKIPFVVIEMNADKFENADFPLTHRMMADATKDEILLEAGIDRARSLICAMPNDADNVFVVLTARDLNKKITIISRASDYTSVRKLKIAGANNVIMPDTIGGAHMAMLTLMPDVKEFIDLLSTQMSDNFQIAELIVDKNVSLVELDAWRTTGATVLGVKTTAGDYILNPAPTAQLHSGDRLILMGALEQIRNVNKKIGVL</sequence>
<dbReference type="PROSITE" id="PS51201">
    <property type="entry name" value="RCK_N"/>
    <property type="match status" value="1"/>
</dbReference>
<dbReference type="PANTHER" id="PTHR43833">
    <property type="entry name" value="POTASSIUM CHANNEL PROTEIN 2-RELATED-RELATED"/>
    <property type="match status" value="1"/>
</dbReference>
<dbReference type="RefSeq" id="WP_313974861.1">
    <property type="nucleotide sequence ID" value="NZ_JASJOS010000001.1"/>
</dbReference>
<dbReference type="Gene3D" id="3.30.70.1450">
    <property type="entry name" value="Regulator of K+ conductance, C-terminal domain"/>
    <property type="match status" value="1"/>
</dbReference>
<dbReference type="EMBL" id="JASJOS010000001">
    <property type="protein sequence ID" value="MDJ1479018.1"/>
    <property type="molecule type" value="Genomic_DNA"/>
</dbReference>
<keyword evidence="2" id="KW-1133">Transmembrane helix</keyword>
<proteinExistence type="predicted"/>
<dbReference type="Pfam" id="PF07885">
    <property type="entry name" value="Ion_trans_2"/>
    <property type="match status" value="1"/>
</dbReference>
<dbReference type="PANTHER" id="PTHR43833:SF9">
    <property type="entry name" value="POTASSIUM CHANNEL PROTEIN YUGO-RELATED"/>
    <property type="match status" value="1"/>
</dbReference>
<dbReference type="SUPFAM" id="SSF81324">
    <property type="entry name" value="Voltage-gated potassium channels"/>
    <property type="match status" value="1"/>
</dbReference>
<feature type="domain" description="RCK N-terminal" evidence="3">
    <location>
        <begin position="111"/>
        <end position="228"/>
    </location>
</feature>
<dbReference type="Gene3D" id="1.10.287.70">
    <property type="match status" value="1"/>
</dbReference>
<gene>
    <name evidence="5" type="ORF">QNI16_00905</name>
</gene>
<dbReference type="InterPro" id="IPR003148">
    <property type="entry name" value="RCK_N"/>
</dbReference>
<dbReference type="PROSITE" id="PS51202">
    <property type="entry name" value="RCK_C"/>
    <property type="match status" value="1"/>
</dbReference>
<keyword evidence="2" id="KW-0472">Membrane</keyword>
<dbReference type="Proteomes" id="UP001241110">
    <property type="component" value="Unassembled WGS sequence"/>
</dbReference>
<evidence type="ECO:0000259" key="4">
    <source>
        <dbReference type="PROSITE" id="PS51202"/>
    </source>
</evidence>
<dbReference type="GO" id="GO:0008324">
    <property type="term" value="F:monoatomic cation transmembrane transporter activity"/>
    <property type="evidence" value="ECO:0007669"/>
    <property type="project" value="InterPro"/>
</dbReference>
<accession>A0AAE3QLW0</accession>
<dbReference type="SUPFAM" id="SSF116726">
    <property type="entry name" value="TrkA C-terminal domain-like"/>
    <property type="match status" value="1"/>
</dbReference>
<feature type="transmembrane region" description="Helical" evidence="2">
    <location>
        <begin position="65"/>
        <end position="90"/>
    </location>
</feature>